<organism evidence="5">
    <name type="scientific">uncultured delta proteobacterium</name>
    <dbReference type="NCBI Taxonomy" id="34034"/>
    <lineage>
        <taxon>Bacteria</taxon>
        <taxon>Deltaproteobacteria</taxon>
        <taxon>environmental samples</taxon>
    </lineage>
</organism>
<evidence type="ECO:0000256" key="3">
    <source>
        <dbReference type="ARBA" id="ARBA00022679"/>
    </source>
</evidence>
<protein>
    <submittedName>
        <fullName evidence="5">Glycosyl transferase family 2 (Modular protein)</fullName>
    </submittedName>
</protein>
<gene>
    <name evidence="5" type="ORF">KL86DPRO_70101</name>
</gene>
<name>A0A212KGW2_9DELT</name>
<dbReference type="InterPro" id="IPR001173">
    <property type="entry name" value="Glyco_trans_2-like"/>
</dbReference>
<dbReference type="Gene3D" id="3.90.550.10">
    <property type="entry name" value="Spore Coat Polysaccharide Biosynthesis Protein SpsA, Chain A"/>
    <property type="match status" value="2"/>
</dbReference>
<evidence type="ECO:0000256" key="1">
    <source>
        <dbReference type="ARBA" id="ARBA00006739"/>
    </source>
</evidence>
<dbReference type="AlphaFoldDB" id="A0A212KGW2"/>
<dbReference type="Pfam" id="PF00535">
    <property type="entry name" value="Glycos_transf_2"/>
    <property type="match status" value="2"/>
</dbReference>
<dbReference type="InterPro" id="IPR050834">
    <property type="entry name" value="Glycosyltransf_2"/>
</dbReference>
<keyword evidence="3 5" id="KW-0808">Transferase</keyword>
<dbReference type="CDD" id="cd00761">
    <property type="entry name" value="Glyco_tranf_GTA_type"/>
    <property type="match status" value="1"/>
</dbReference>
<dbReference type="PANTHER" id="PTHR43685:SF5">
    <property type="entry name" value="GLYCOSYLTRANSFERASE EPSE-RELATED"/>
    <property type="match status" value="1"/>
</dbReference>
<reference evidence="5" key="1">
    <citation type="submission" date="2016-04" db="EMBL/GenBank/DDBJ databases">
        <authorList>
            <person name="Evans L.H."/>
            <person name="Alamgir A."/>
            <person name="Owens N."/>
            <person name="Weber N.D."/>
            <person name="Virtaneva K."/>
            <person name="Barbian K."/>
            <person name="Babar A."/>
            <person name="Rosenke K."/>
        </authorList>
    </citation>
    <scope>NUCLEOTIDE SEQUENCE</scope>
    <source>
        <strain evidence="5">86</strain>
    </source>
</reference>
<dbReference type="EMBL" id="FLUQ01000007">
    <property type="protein sequence ID" value="SBW10943.1"/>
    <property type="molecule type" value="Genomic_DNA"/>
</dbReference>
<accession>A0A212KGW2</accession>
<feature type="domain" description="Glycosyltransferase 2-like" evidence="4">
    <location>
        <begin position="302"/>
        <end position="422"/>
    </location>
</feature>
<feature type="domain" description="Glycosyltransferase 2-like" evidence="4">
    <location>
        <begin position="6"/>
        <end position="114"/>
    </location>
</feature>
<keyword evidence="2" id="KW-0328">Glycosyltransferase</keyword>
<dbReference type="PANTHER" id="PTHR43685">
    <property type="entry name" value="GLYCOSYLTRANSFERASE"/>
    <property type="match status" value="1"/>
</dbReference>
<evidence type="ECO:0000313" key="5">
    <source>
        <dbReference type="EMBL" id="SBW10943.1"/>
    </source>
</evidence>
<proteinExistence type="inferred from homology"/>
<comment type="similarity">
    <text evidence="1">Belongs to the glycosyltransferase 2 family.</text>
</comment>
<dbReference type="InterPro" id="IPR029044">
    <property type="entry name" value="Nucleotide-diphossugar_trans"/>
</dbReference>
<evidence type="ECO:0000259" key="4">
    <source>
        <dbReference type="Pfam" id="PF00535"/>
    </source>
</evidence>
<dbReference type="GO" id="GO:0016740">
    <property type="term" value="F:transferase activity"/>
    <property type="evidence" value="ECO:0007669"/>
    <property type="project" value="UniProtKB-KW"/>
</dbReference>
<sequence length="634" mass="69895">MTPFFTIITSTYNAANTLARLLDSLAAQTFRNFEIIVQDGASKDATLAVVESYRAKLPCLVVNSAPDKGIYDAWNSALAFVSGEWVLFLGADDALYAPDTLEKAFAALKDAPAETLFAPGDALFVSPGGVEIKILAGKAEGAKGKFAEAIPFCHTALFQRARVFRTACFDSSFRIAGDYEFLCRTWRYDQQGKTLGFTISRMAAGGISSDPVMTARMRWEVLRVLLRHHPRAVSLSRHVIPAFKGLFLYAAFSALGKQQAAKALDRFRISRGLPPSWEQQAHETDTQAAGSDSAAEVRLKASVLMPVYNDARYIRDAIDSILNQTFAGFEFVIVNDGSTDGTAAIVNEYADPRIKIITHERNLGRPSARNSALQAAQGEYVFWMDADDIALPQRLEKQIAFMDAHPDVAVCGGAVQCFHNSGMTLLHPSGSKAISAALFFAPAIANPACCIRKSVLDVKGIRFDDGFPRAEDYEFWCRLLLDYKQKAGNIPDLVLLYRVRAFFTEESHKAVQCGMLERLGIAAPEETTQIYFELSLAECGKALSFPWQTYVDFADAVAAANGVKRIFPRKALRRRLDSRLARLAAFEGLSVRQLLSRCVSAFGYGRTAGIVWRHTSRRLLEKLRCGLDGLLRRG</sequence>
<evidence type="ECO:0000256" key="2">
    <source>
        <dbReference type="ARBA" id="ARBA00022676"/>
    </source>
</evidence>
<dbReference type="SUPFAM" id="SSF53448">
    <property type="entry name" value="Nucleotide-diphospho-sugar transferases"/>
    <property type="match status" value="2"/>
</dbReference>
<dbReference type="CDD" id="cd06433">
    <property type="entry name" value="GT_2_WfgS_like"/>
    <property type="match status" value="1"/>
</dbReference>